<dbReference type="PANTHER" id="PTHR33112">
    <property type="entry name" value="DOMAIN PROTEIN, PUTATIVE-RELATED"/>
    <property type="match status" value="1"/>
</dbReference>
<dbReference type="Proteomes" id="UP000054821">
    <property type="component" value="Unassembled WGS sequence"/>
</dbReference>
<keyword evidence="3" id="KW-1185">Reference proteome</keyword>
<organism evidence="2 3">
    <name type="scientific">Trichoderma gamsii</name>
    <dbReference type="NCBI Taxonomy" id="398673"/>
    <lineage>
        <taxon>Eukaryota</taxon>
        <taxon>Fungi</taxon>
        <taxon>Dikarya</taxon>
        <taxon>Ascomycota</taxon>
        <taxon>Pezizomycotina</taxon>
        <taxon>Sordariomycetes</taxon>
        <taxon>Hypocreomycetidae</taxon>
        <taxon>Hypocreales</taxon>
        <taxon>Hypocreaceae</taxon>
        <taxon>Trichoderma</taxon>
    </lineage>
</organism>
<protein>
    <recommendedName>
        <fullName evidence="1">Heterokaryon incompatibility domain-containing protein</fullName>
    </recommendedName>
</protein>
<dbReference type="RefSeq" id="XP_024405062.1">
    <property type="nucleotide sequence ID" value="XM_024550167.1"/>
</dbReference>
<dbReference type="STRING" id="398673.A0A2P4ZG50"/>
<dbReference type="EMBL" id="JPDN02000030">
    <property type="protein sequence ID" value="PON23247.1"/>
    <property type="molecule type" value="Genomic_DNA"/>
</dbReference>
<dbReference type="Pfam" id="PF06985">
    <property type="entry name" value="HET"/>
    <property type="match status" value="1"/>
</dbReference>
<evidence type="ECO:0000313" key="2">
    <source>
        <dbReference type="EMBL" id="PON23247.1"/>
    </source>
</evidence>
<proteinExistence type="predicted"/>
<feature type="domain" description="Heterokaryon incompatibility" evidence="1">
    <location>
        <begin position="188"/>
        <end position="341"/>
    </location>
</feature>
<comment type="caution">
    <text evidence="2">The sequence shown here is derived from an EMBL/GenBank/DDBJ whole genome shotgun (WGS) entry which is preliminary data.</text>
</comment>
<dbReference type="InterPro" id="IPR010730">
    <property type="entry name" value="HET"/>
</dbReference>
<dbReference type="GeneID" id="29985445"/>
<reference evidence="2 3" key="1">
    <citation type="journal article" date="2016" name="Genome Announc.">
        <title>Draft Whole-Genome Sequence of Trichoderma gamsii T6085, a Promising Biocontrol Agent of Fusarium Head Blight on Wheat.</title>
        <authorList>
            <person name="Baroncelli R."/>
            <person name="Zapparata A."/>
            <person name="Piaggeschi G."/>
            <person name="Sarrocco S."/>
            <person name="Vannacci G."/>
        </authorList>
    </citation>
    <scope>NUCLEOTIDE SEQUENCE [LARGE SCALE GENOMIC DNA]</scope>
    <source>
        <strain evidence="2 3">T6085</strain>
    </source>
</reference>
<sequence>MRDPSSTPCKICFDLNETIIREKCDAEGFYTHCLQELVQSAKQCSTCSLIMKACKHCHPEAAENPAIYTLSFAADKKLSSESLSLGIWPTEGVADMTHTTSRKVNIYAKPGEPCPWPLFKPWSGVPKDRDHLAKQILGWVNDCERDHKDCRVSHASILPKRVVQAVSDVRGASKVRLVEPEPLTESRYACLSHCWGKTQILRTVSDNIERLRDEIPWNSLSRTFQDAIKFSREIGIEYIWIDSLCIIQDSASDWESEAAKMADYYANCHITLAATASIDGSIGFFPKLPEHDEPLEIQGIHHGQRYHLIAETGISHPYEVQPDSLLTPEFPLMTRGWVYQEQILSRRYVHFCAKEVVWDCRSQTLCQCESRYENTHWDLFRTNSSRSIMRNDVKSGSATKQRELWHDNIMSMMELEFTYLSDRLPAMAGIVSQFAELFNTRYLAGLWEATFIIDSCWFMDEFSRRPKELRSLPSWSWASVTGGIDVTWCQRPLTDDTVNIFSKVLHIDCVSEGPLYLGRLSKSLVTLEGPSVSATIRVCTNDEPNPSPEKLFNLRFKPIGDDLGESSISGWSFSPDAPNTETNICDNGDLRVIKMMAGHLKRTGKEWAIFLVVQKVENQDNWERIGLLFGNSLRQKQGTRKVSFLEWFESAAQEQTVQIQ</sequence>
<accession>A0A2P4ZG50</accession>
<dbReference type="PANTHER" id="PTHR33112:SF9">
    <property type="entry name" value="HETEROKARYON INCOMPATIBILITY DOMAIN-CONTAINING PROTEIN"/>
    <property type="match status" value="1"/>
</dbReference>
<dbReference type="AlphaFoldDB" id="A0A2P4ZG50"/>
<evidence type="ECO:0000313" key="3">
    <source>
        <dbReference type="Proteomes" id="UP000054821"/>
    </source>
</evidence>
<name>A0A2P4ZG50_9HYPO</name>
<evidence type="ECO:0000259" key="1">
    <source>
        <dbReference type="Pfam" id="PF06985"/>
    </source>
</evidence>
<gene>
    <name evidence="2" type="ORF">TGAM01_v207774</name>
</gene>